<gene>
    <name evidence="8" type="ORF">V6575_03725</name>
</gene>
<comment type="caution">
    <text evidence="8">The sequence shown here is derived from an EMBL/GenBank/DDBJ whole genome shotgun (WGS) entry which is preliminary data.</text>
</comment>
<evidence type="ECO:0000256" key="1">
    <source>
        <dbReference type="ARBA" id="ARBA00001917"/>
    </source>
</evidence>
<dbReference type="PRINTS" id="PR00369">
    <property type="entry name" value="FLAVODOXIN"/>
</dbReference>
<keyword evidence="3" id="KW-0813">Transport</keyword>
<evidence type="ECO:0000256" key="2">
    <source>
        <dbReference type="ARBA" id="ARBA00005267"/>
    </source>
</evidence>
<organism evidence="8 9">
    <name type="scientific">Roseibium algae</name>
    <dbReference type="NCBI Taxonomy" id="3123038"/>
    <lineage>
        <taxon>Bacteria</taxon>
        <taxon>Pseudomonadati</taxon>
        <taxon>Pseudomonadota</taxon>
        <taxon>Alphaproteobacteria</taxon>
        <taxon>Hyphomicrobiales</taxon>
        <taxon>Stappiaceae</taxon>
        <taxon>Roseibium</taxon>
    </lineage>
</organism>
<evidence type="ECO:0000313" key="9">
    <source>
        <dbReference type="Proteomes" id="UP001385499"/>
    </source>
</evidence>
<keyword evidence="4" id="KW-0285">Flavoprotein</keyword>
<dbReference type="Proteomes" id="UP001385499">
    <property type="component" value="Unassembled WGS sequence"/>
</dbReference>
<dbReference type="Pfam" id="PF00258">
    <property type="entry name" value="Flavodoxin_1"/>
    <property type="match status" value="1"/>
</dbReference>
<dbReference type="SUPFAM" id="SSF52218">
    <property type="entry name" value="Flavoproteins"/>
    <property type="match status" value="1"/>
</dbReference>
<evidence type="ECO:0000256" key="3">
    <source>
        <dbReference type="ARBA" id="ARBA00022448"/>
    </source>
</evidence>
<evidence type="ECO:0000259" key="7">
    <source>
        <dbReference type="PROSITE" id="PS50902"/>
    </source>
</evidence>
<dbReference type="InterPro" id="IPR029039">
    <property type="entry name" value="Flavoprotein-like_sf"/>
</dbReference>
<dbReference type="PANTHER" id="PTHR42809:SF1">
    <property type="entry name" value="FLAVODOXIN 1"/>
    <property type="match status" value="1"/>
</dbReference>
<dbReference type="EMBL" id="JBAKIA010000002">
    <property type="protein sequence ID" value="MEJ8473184.1"/>
    <property type="molecule type" value="Genomic_DNA"/>
</dbReference>
<keyword evidence="5" id="KW-0288">FMN</keyword>
<name>A0ABU8TGA4_9HYPH</name>
<keyword evidence="9" id="KW-1185">Reference proteome</keyword>
<dbReference type="PANTHER" id="PTHR42809">
    <property type="entry name" value="FLAVODOXIN 2"/>
    <property type="match status" value="1"/>
</dbReference>
<keyword evidence="6" id="KW-0249">Electron transport</keyword>
<evidence type="ECO:0000256" key="6">
    <source>
        <dbReference type="ARBA" id="ARBA00022982"/>
    </source>
</evidence>
<dbReference type="InterPro" id="IPR008254">
    <property type="entry name" value="Flavodoxin/NO_synth"/>
</dbReference>
<reference evidence="8 9" key="1">
    <citation type="submission" date="2024-02" db="EMBL/GenBank/DDBJ databases">
        <title>Roseibium algae sp. nov., isolated from marine alga (Grateloupia sp.), showing potential in myo-inositol conversion.</title>
        <authorList>
            <person name="Wang Y."/>
        </authorList>
    </citation>
    <scope>NUCLEOTIDE SEQUENCE [LARGE SCALE GENOMIC DNA]</scope>
    <source>
        <strain evidence="8 9">H3510</strain>
    </source>
</reference>
<dbReference type="Gene3D" id="3.40.50.360">
    <property type="match status" value="1"/>
</dbReference>
<evidence type="ECO:0000313" key="8">
    <source>
        <dbReference type="EMBL" id="MEJ8473184.1"/>
    </source>
</evidence>
<feature type="domain" description="Flavodoxin-like" evidence="7">
    <location>
        <begin position="3"/>
        <end position="144"/>
    </location>
</feature>
<comment type="cofactor">
    <cofactor evidence="1">
        <name>FMN</name>
        <dbReference type="ChEBI" id="CHEBI:58210"/>
    </cofactor>
</comment>
<comment type="similarity">
    <text evidence="2">Belongs to the flavodoxin family.</text>
</comment>
<dbReference type="InterPro" id="IPR050619">
    <property type="entry name" value="Flavodoxin"/>
</dbReference>
<proteinExistence type="inferred from homology"/>
<dbReference type="RefSeq" id="WP_340272741.1">
    <property type="nucleotide sequence ID" value="NZ_JBAKIA010000002.1"/>
</dbReference>
<protein>
    <submittedName>
        <fullName evidence="8">Flavodoxin domain-containing protein</fullName>
    </submittedName>
</protein>
<dbReference type="PROSITE" id="PS50902">
    <property type="entry name" value="FLAVODOXIN_LIKE"/>
    <property type="match status" value="1"/>
</dbReference>
<evidence type="ECO:0000256" key="4">
    <source>
        <dbReference type="ARBA" id="ARBA00022630"/>
    </source>
</evidence>
<evidence type="ECO:0000256" key="5">
    <source>
        <dbReference type="ARBA" id="ARBA00022643"/>
    </source>
</evidence>
<sequence length="154" mass="16445">MKISVLYGTETGNAEMLAEDIQSALNDEHDIDCINLADVDPGALSNETFHVIVCSTYGDGELPTSAKPFAEELAKTGNSLSGIQFAVFGLGDAEYAETFTHGSLKLADMLKSCGATQVGERMTHDASGDCPPEDVAVPWISEILNQFPLNSKEM</sequence>
<accession>A0ABU8TGA4</accession>
<dbReference type="InterPro" id="IPR001094">
    <property type="entry name" value="Flavdoxin-like"/>
</dbReference>